<gene>
    <name evidence="1" type="primary">ORF376</name>
</gene>
<geneLocation type="chloroplast" evidence="1"/>
<keyword evidence="1" id="KW-0934">Plastid</keyword>
<accession>A0A7T8JK71</accession>
<dbReference type="EMBL" id="MK798155">
    <property type="protein sequence ID" value="QQP22450.1"/>
    <property type="molecule type" value="Genomic_DNA"/>
</dbReference>
<reference evidence="1" key="1">
    <citation type="journal article" date="2019" name="Mitochondrial DNA Part B Resour">
        <title>The complete plastid genome of a marine microalgae Cryptophyceae sp. CCMP2293 (Cryptophyta).</title>
        <authorList>
            <person name="Xu K."/>
            <person name="Hu S."/>
            <person name="Tang X."/>
        </authorList>
    </citation>
    <scope>NUCLEOTIDE SEQUENCE</scope>
</reference>
<dbReference type="Gene3D" id="3.40.1350.100">
    <property type="match status" value="1"/>
</dbReference>
<name>A0A7T8JK71_9CRYP</name>
<protein>
    <submittedName>
        <fullName evidence="1">Uncharacterized protein</fullName>
    </submittedName>
</protein>
<sequence>MNNNLPNLPDLYSHFVKYDETKENPKSAFEKMLNSGKGLKVNMPSMEDKDFYESNDIQKPGVIAVTFQNPNPVANFKPTKSPTFGYTRSPSYPLKEDKAILNKLNQIPVFCVVTGQGEIVVSSPRSVKPLNFFTWVYEKYFNNFIWMKDDGPVNLALYFMHKEDAELYLHEICVQDPKGVQRYGIEVQASGLDNYYHLNKTAPPKTQVKLVADLKEVDLVIKKYAKDKSFSKHPKQQYTSTSFKGTPIYLLPDAETNLKIVFFKKEDASAYWKEIRKWGQSKKPPLEIYNLESYLSDIQELGVDYITEIPFISSSESILALKKLHTQEPARSQTNDSFNQRIKESLKPKIISLQRFCKGMIWLITSETLPTEENSW</sequence>
<evidence type="ECO:0000313" key="1">
    <source>
        <dbReference type="EMBL" id="QQP22450.1"/>
    </source>
</evidence>
<keyword evidence="1" id="KW-0150">Chloroplast</keyword>
<organism evidence="1">
    <name type="scientific">Baffinella frigidus</name>
    <dbReference type="NCBI Taxonomy" id="2571260"/>
    <lineage>
        <taxon>Eukaryota</taxon>
        <taxon>Cryptophyceae</taxon>
        <taxon>Cryptomonadales</taxon>
        <taxon>Baffinellaceae</taxon>
        <taxon>Baffinella</taxon>
    </lineage>
</organism>
<dbReference type="AlphaFoldDB" id="A0A7T8JK71"/>
<proteinExistence type="predicted"/>